<evidence type="ECO:0000256" key="1">
    <source>
        <dbReference type="SAM" id="MobiDB-lite"/>
    </source>
</evidence>
<sequence>MKTYILLSVIAISVIFSANQHTAQACEDGWFGPECQYKCRCQQPCSPEGECPDMCEVGWFGYKCQYSLITYTATANQSQEDITELLNDDDETTCIDIGEQLIVLDLNRIYYNPWIRLFTPQQDLLYSLKISFLDRNSIAILATSNERLLVRDNIVDIHISVNDNFINYILLEGEVIQQLCTVWVISGQNVATKQNVYYSNSSINRIDTNLPQYPQASDGVYTCDESDAGHTGNYWEIVMNPSFVFKEFDFYVNDVFGVYRYFMFQAFDNDGEVSKTFSSNAWQSDEVYGIVDYWDNPIKAFTFFVTNYSTNKTLPLLLCEVEAFAECSEGTWGVHCTNTCNKNCPDLCRYDDGLCNNACFGYSDPPKCTKACLTGSWGVNCTNKCSNSCVELSCDAKTGFCDRGCIATNCTLVLKTSESFSKVTIIAIAVSIGSAALLTIVICLIVLKVKGKLCFKRKENVRNLPQPPVEQYDEDPYDHLGKLEHEHYNEIDENKIPNSSNVYHMPAIQSRDEHTYHLQLPGIRKENDFYSKADNKDTEMNRERNPYIDVFDPKELRASYWSVSDAEDISDDLQSNGNNNTDPYQKQIVSF</sequence>
<feature type="chain" id="PRO_5040903290" evidence="3">
    <location>
        <begin position="26"/>
        <end position="591"/>
    </location>
</feature>
<feature type="transmembrane region" description="Helical" evidence="2">
    <location>
        <begin position="425"/>
        <end position="447"/>
    </location>
</feature>
<dbReference type="PANTHER" id="PTHR26391">
    <property type="entry name" value="INACTIVE TYROSINE-PROTEIN KINASE 7"/>
    <property type="match status" value="1"/>
</dbReference>
<gene>
    <name evidence="5" type="primary">LOC106057808</name>
</gene>
<organism evidence="4 5">
    <name type="scientific">Biomphalaria glabrata</name>
    <name type="common">Bloodfluke planorb</name>
    <name type="synonym">Freshwater snail</name>
    <dbReference type="NCBI Taxonomy" id="6526"/>
    <lineage>
        <taxon>Eukaryota</taxon>
        <taxon>Metazoa</taxon>
        <taxon>Spiralia</taxon>
        <taxon>Lophotrochozoa</taxon>
        <taxon>Mollusca</taxon>
        <taxon>Gastropoda</taxon>
        <taxon>Heterobranchia</taxon>
        <taxon>Euthyneura</taxon>
        <taxon>Panpulmonata</taxon>
        <taxon>Hygrophila</taxon>
        <taxon>Lymnaeoidea</taxon>
        <taxon>Planorbidae</taxon>
        <taxon>Biomphalaria</taxon>
    </lineage>
</organism>
<evidence type="ECO:0000313" key="5">
    <source>
        <dbReference type="RefSeq" id="XP_055885066.1"/>
    </source>
</evidence>
<accession>A0A9W3ACQ6</accession>
<dbReference type="RefSeq" id="XP_055885066.1">
    <property type="nucleotide sequence ID" value="XM_056029091.1"/>
</dbReference>
<keyword evidence="2" id="KW-1133">Transmembrane helix</keyword>
<proteinExistence type="predicted"/>
<evidence type="ECO:0000256" key="3">
    <source>
        <dbReference type="SAM" id="SignalP"/>
    </source>
</evidence>
<keyword evidence="4" id="KW-1185">Reference proteome</keyword>
<dbReference type="PROSITE" id="PS51257">
    <property type="entry name" value="PROKAR_LIPOPROTEIN"/>
    <property type="match status" value="1"/>
</dbReference>
<reference evidence="5" key="1">
    <citation type="submission" date="2025-08" db="UniProtKB">
        <authorList>
            <consortium name="RefSeq"/>
        </authorList>
    </citation>
    <scope>IDENTIFICATION</scope>
</reference>
<name>A0A9W3ACQ6_BIOGL</name>
<dbReference type="PANTHER" id="PTHR26391:SF18">
    <property type="entry name" value="PROTEIN KINASE RECEPTOR TIE-1, PUTATIVE-RELATED"/>
    <property type="match status" value="1"/>
</dbReference>
<keyword evidence="3" id="KW-0732">Signal</keyword>
<keyword evidence="2" id="KW-0812">Transmembrane</keyword>
<feature type="signal peptide" evidence="3">
    <location>
        <begin position="1"/>
        <end position="25"/>
    </location>
</feature>
<keyword evidence="2" id="KW-0472">Membrane</keyword>
<feature type="compositionally biased region" description="Polar residues" evidence="1">
    <location>
        <begin position="572"/>
        <end position="591"/>
    </location>
</feature>
<evidence type="ECO:0000313" key="4">
    <source>
        <dbReference type="Proteomes" id="UP001165740"/>
    </source>
</evidence>
<dbReference type="AlphaFoldDB" id="A0A9W3ACQ6"/>
<dbReference type="GeneID" id="106057808"/>
<protein>
    <submittedName>
        <fullName evidence="5">Uncharacterized protein LOC106057808 isoform X2</fullName>
    </submittedName>
</protein>
<feature type="region of interest" description="Disordered" evidence="1">
    <location>
        <begin position="570"/>
        <end position="591"/>
    </location>
</feature>
<evidence type="ECO:0000256" key="2">
    <source>
        <dbReference type="SAM" id="Phobius"/>
    </source>
</evidence>
<dbReference type="Proteomes" id="UP001165740">
    <property type="component" value="Chromosome 5"/>
</dbReference>